<dbReference type="AlphaFoldDB" id="A0A3N4K2R3"/>
<dbReference type="GO" id="GO:0003676">
    <property type="term" value="F:nucleic acid binding"/>
    <property type="evidence" value="ECO:0007669"/>
    <property type="project" value="InterPro"/>
</dbReference>
<gene>
    <name evidence="1" type="ORF">L873DRAFT_1670029</name>
</gene>
<evidence type="ECO:0008006" key="3">
    <source>
        <dbReference type="Google" id="ProtNLM"/>
    </source>
</evidence>
<dbReference type="InterPro" id="IPR036397">
    <property type="entry name" value="RNaseH_sf"/>
</dbReference>
<reference evidence="1 2" key="1">
    <citation type="journal article" date="2018" name="Nat. Ecol. Evol.">
        <title>Pezizomycetes genomes reveal the molecular basis of ectomycorrhizal truffle lifestyle.</title>
        <authorList>
            <person name="Murat C."/>
            <person name="Payen T."/>
            <person name="Noel B."/>
            <person name="Kuo A."/>
            <person name="Morin E."/>
            <person name="Chen J."/>
            <person name="Kohler A."/>
            <person name="Krizsan K."/>
            <person name="Balestrini R."/>
            <person name="Da Silva C."/>
            <person name="Montanini B."/>
            <person name="Hainaut M."/>
            <person name="Levati E."/>
            <person name="Barry K.W."/>
            <person name="Belfiori B."/>
            <person name="Cichocki N."/>
            <person name="Clum A."/>
            <person name="Dockter R.B."/>
            <person name="Fauchery L."/>
            <person name="Guy J."/>
            <person name="Iotti M."/>
            <person name="Le Tacon F."/>
            <person name="Lindquist E.A."/>
            <person name="Lipzen A."/>
            <person name="Malagnac F."/>
            <person name="Mello A."/>
            <person name="Molinier V."/>
            <person name="Miyauchi S."/>
            <person name="Poulain J."/>
            <person name="Riccioni C."/>
            <person name="Rubini A."/>
            <person name="Sitrit Y."/>
            <person name="Splivallo R."/>
            <person name="Traeger S."/>
            <person name="Wang M."/>
            <person name="Zifcakova L."/>
            <person name="Wipf D."/>
            <person name="Zambonelli A."/>
            <person name="Paolocci F."/>
            <person name="Nowrousian M."/>
            <person name="Ottonello S."/>
            <person name="Baldrian P."/>
            <person name="Spatafora J.W."/>
            <person name="Henrissat B."/>
            <person name="Nagy L.G."/>
            <person name="Aury J.M."/>
            <person name="Wincker P."/>
            <person name="Grigoriev I.V."/>
            <person name="Bonfante P."/>
            <person name="Martin F.M."/>
        </authorList>
    </citation>
    <scope>NUCLEOTIDE SEQUENCE [LARGE SCALE GENOMIC DNA]</scope>
    <source>
        <strain evidence="1 2">120613-1</strain>
    </source>
</reference>
<protein>
    <recommendedName>
        <fullName evidence="3">Tc1-like transposase DDE domain-containing protein</fullName>
    </recommendedName>
</protein>
<proteinExistence type="predicted"/>
<name>A0A3N4K2R3_9PEZI</name>
<evidence type="ECO:0000313" key="1">
    <source>
        <dbReference type="EMBL" id="RPB03492.1"/>
    </source>
</evidence>
<dbReference type="Gene3D" id="3.30.420.10">
    <property type="entry name" value="Ribonuclease H-like superfamily/Ribonuclease H"/>
    <property type="match status" value="1"/>
</dbReference>
<sequence length="57" mass="6459">PILCPTCQEQLLGNPSFLLMEDNAPAHDASFTNWERKKQGVPKVDWPPNLPNFNPIE</sequence>
<feature type="non-terminal residue" evidence="1">
    <location>
        <position position="1"/>
    </location>
</feature>
<dbReference type="EMBL" id="ML120362">
    <property type="protein sequence ID" value="RPB03492.1"/>
    <property type="molecule type" value="Genomic_DNA"/>
</dbReference>
<dbReference type="Proteomes" id="UP000276215">
    <property type="component" value="Unassembled WGS sequence"/>
</dbReference>
<keyword evidence="2" id="KW-1185">Reference proteome</keyword>
<evidence type="ECO:0000313" key="2">
    <source>
        <dbReference type="Proteomes" id="UP000276215"/>
    </source>
</evidence>
<dbReference type="OrthoDB" id="9996331at2759"/>
<accession>A0A3N4K2R3</accession>
<organism evidence="1 2">
    <name type="scientific">Choiromyces venosus 120613-1</name>
    <dbReference type="NCBI Taxonomy" id="1336337"/>
    <lineage>
        <taxon>Eukaryota</taxon>
        <taxon>Fungi</taxon>
        <taxon>Dikarya</taxon>
        <taxon>Ascomycota</taxon>
        <taxon>Pezizomycotina</taxon>
        <taxon>Pezizomycetes</taxon>
        <taxon>Pezizales</taxon>
        <taxon>Tuberaceae</taxon>
        <taxon>Choiromyces</taxon>
    </lineage>
</organism>